<feature type="signal peptide" evidence="2">
    <location>
        <begin position="1"/>
        <end position="20"/>
    </location>
</feature>
<protein>
    <submittedName>
        <fullName evidence="3">Uncharacterized protein</fullName>
    </submittedName>
</protein>
<comment type="caution">
    <text evidence="3">The sequence shown here is derived from an EMBL/GenBank/DDBJ whole genome shotgun (WGS) entry which is preliminary data.</text>
</comment>
<keyword evidence="2" id="KW-0732">Signal</keyword>
<evidence type="ECO:0000256" key="2">
    <source>
        <dbReference type="SAM" id="SignalP"/>
    </source>
</evidence>
<accession>A0A484BR04</accession>
<dbReference type="OMA" id="HNNYNAI"/>
<feature type="region of interest" description="Disordered" evidence="1">
    <location>
        <begin position="112"/>
        <end position="139"/>
    </location>
</feature>
<reference evidence="3 4" key="1">
    <citation type="journal article" date="2019" name="J. Hered.">
        <title>An Improved Genome Assembly for Drosophila navojoa, the Basal Species in the mojavensis Cluster.</title>
        <authorList>
            <person name="Vanderlinde T."/>
            <person name="Dupim E.G."/>
            <person name="Nazario-Yepiz N.O."/>
            <person name="Carvalho A.B."/>
        </authorList>
    </citation>
    <scope>NUCLEOTIDE SEQUENCE [LARGE SCALE GENOMIC DNA]</scope>
    <source>
        <strain evidence="3">Navoj_Jal97</strain>
        <tissue evidence="3">Whole organism</tissue>
    </source>
</reference>
<feature type="chain" id="PRO_5019853263" evidence="2">
    <location>
        <begin position="21"/>
        <end position="377"/>
    </location>
</feature>
<keyword evidence="4" id="KW-1185">Reference proteome</keyword>
<dbReference type="EMBL" id="LSRL02000017">
    <property type="protein sequence ID" value="TDG50171.1"/>
    <property type="molecule type" value="Genomic_DNA"/>
</dbReference>
<sequence>MRTQLCYLWFFSCFLTYLGATVDRVSMDKLGFHNNYNAIVRDLIKNWESPIVYLRQLGYLPKDYEDTSKIKPSLDALMSRIEHDDQPNAIHSEGDKGQQQFCGANDGKKMELQKKKKKKRKAILLQPQKGKRRDREANATQGVAYPTVDQLLAMVQHTKPAAIGEPKAQPLEPQPKPVEQVDNSKLQLLGQMFSEQRQEPVQQEQPVQSAAKATENESLLQRLVKIINTSSEPKPLETAEPNIVGNLPQYSIEQPSPMGAYNMMKMLNESPGKSVSSYLASKKADGDTSMYSKLLKSIDKSAIHSSQSSRPDPAQSEVKIDTEIEAPQYLNWDIQNNRLKEISPLLKDNYVDKIVRIFVKKQETMDILNKNQNANRI</sequence>
<evidence type="ECO:0000313" key="3">
    <source>
        <dbReference type="EMBL" id="TDG50171.1"/>
    </source>
</evidence>
<organism evidence="3 4">
    <name type="scientific">Drosophila navojoa</name>
    <name type="common">Fruit fly</name>
    <dbReference type="NCBI Taxonomy" id="7232"/>
    <lineage>
        <taxon>Eukaryota</taxon>
        <taxon>Metazoa</taxon>
        <taxon>Ecdysozoa</taxon>
        <taxon>Arthropoda</taxon>
        <taxon>Hexapoda</taxon>
        <taxon>Insecta</taxon>
        <taxon>Pterygota</taxon>
        <taxon>Neoptera</taxon>
        <taxon>Endopterygota</taxon>
        <taxon>Diptera</taxon>
        <taxon>Brachycera</taxon>
        <taxon>Muscomorpha</taxon>
        <taxon>Ephydroidea</taxon>
        <taxon>Drosophilidae</taxon>
        <taxon>Drosophila</taxon>
    </lineage>
</organism>
<evidence type="ECO:0000313" key="4">
    <source>
        <dbReference type="Proteomes" id="UP000295192"/>
    </source>
</evidence>
<dbReference type="OrthoDB" id="7855422at2759"/>
<dbReference type="Proteomes" id="UP000295192">
    <property type="component" value="Unassembled WGS sequence"/>
</dbReference>
<evidence type="ECO:0000256" key="1">
    <source>
        <dbReference type="SAM" id="MobiDB-lite"/>
    </source>
</evidence>
<name>A0A484BR04_DRONA</name>
<proteinExistence type="predicted"/>
<gene>
    <name evidence="3" type="ORF">AWZ03_003387</name>
</gene>
<dbReference type="AlphaFoldDB" id="A0A484BR04"/>